<sequence length="277" mass="31243">MDWQYHENPAGSACIGYLLETNEQISNYALIPKIFENNLGNRITLGVGVDLAVSPNSRGKGLFRKTIEKSYEAGIKGNLDGILGVANSQSSPRMTEAMGWRKLPSLDFRLLKLSRSEVELETFPLEANELKQSPPEEFFDFETFTHPSGFSPIWNAELLKWRLSRPGANYYLHASESAVLVTTRISIGGIKIAVLLKAFPVNPNEVPFPIAPFASGIAKYHKTPFVAYWGKNHHFRMDGLKIPRKFQPSPLDLVIHFFETDSNFELTEFELLDFDAF</sequence>
<evidence type="ECO:0000313" key="1">
    <source>
        <dbReference type="EMBL" id="SVB19753.1"/>
    </source>
</evidence>
<dbReference type="EMBL" id="UINC01032306">
    <property type="protein sequence ID" value="SVB19753.1"/>
    <property type="molecule type" value="Genomic_DNA"/>
</dbReference>
<name>A0A382C356_9ZZZZ</name>
<organism evidence="1">
    <name type="scientific">marine metagenome</name>
    <dbReference type="NCBI Taxonomy" id="408172"/>
    <lineage>
        <taxon>unclassified sequences</taxon>
        <taxon>metagenomes</taxon>
        <taxon>ecological metagenomes</taxon>
    </lineage>
</organism>
<gene>
    <name evidence="1" type="ORF">METZ01_LOCUS172607</name>
</gene>
<dbReference type="AlphaFoldDB" id="A0A382C356"/>
<reference evidence="1" key="1">
    <citation type="submission" date="2018-05" db="EMBL/GenBank/DDBJ databases">
        <authorList>
            <person name="Lanie J.A."/>
            <person name="Ng W.-L."/>
            <person name="Kazmierczak K.M."/>
            <person name="Andrzejewski T.M."/>
            <person name="Davidsen T.M."/>
            <person name="Wayne K.J."/>
            <person name="Tettelin H."/>
            <person name="Glass J.I."/>
            <person name="Rusch D."/>
            <person name="Podicherti R."/>
            <person name="Tsui H.-C.T."/>
            <person name="Winkler M.E."/>
        </authorList>
    </citation>
    <scope>NUCLEOTIDE SEQUENCE</scope>
</reference>
<dbReference type="Gene3D" id="3.40.630.30">
    <property type="match status" value="1"/>
</dbReference>
<proteinExistence type="predicted"/>
<accession>A0A382C356</accession>
<protein>
    <submittedName>
        <fullName evidence="1">Uncharacterized protein</fullName>
    </submittedName>
</protein>